<keyword evidence="1" id="KW-1133">Transmembrane helix</keyword>
<dbReference type="InterPro" id="IPR046450">
    <property type="entry name" value="PA_dom_sf"/>
</dbReference>
<keyword evidence="5" id="KW-1185">Reference proteome</keyword>
<keyword evidence="1" id="KW-0812">Transmembrane</keyword>
<dbReference type="InterPro" id="IPR003137">
    <property type="entry name" value="PA_domain"/>
</dbReference>
<evidence type="ECO:0000313" key="4">
    <source>
        <dbReference type="EMBL" id="ACB06865.1"/>
    </source>
</evidence>
<dbReference type="RefSeq" id="WP_012308762.1">
    <property type="nucleotide sequence ID" value="NC_010482.1"/>
</dbReference>
<dbReference type="PhylomeDB" id="B1L7N8"/>
<dbReference type="HOGENOM" id="CLU_406377_0_0_2"/>
<evidence type="ECO:0000256" key="1">
    <source>
        <dbReference type="SAM" id="Phobius"/>
    </source>
</evidence>
<name>B1L7N8_KORCO</name>
<gene>
    <name evidence="4" type="ordered locus">Kcr_0105</name>
</gene>
<dbReference type="Proteomes" id="UP000001686">
    <property type="component" value="Chromosome"/>
</dbReference>
<dbReference type="Pfam" id="PF02225">
    <property type="entry name" value="PA"/>
    <property type="match status" value="1"/>
</dbReference>
<dbReference type="Gene3D" id="3.50.30.30">
    <property type="match status" value="1"/>
</dbReference>
<evidence type="ECO:0000259" key="2">
    <source>
        <dbReference type="Pfam" id="PF02225"/>
    </source>
</evidence>
<feature type="transmembrane region" description="Helical" evidence="1">
    <location>
        <begin position="693"/>
        <end position="715"/>
    </location>
</feature>
<dbReference type="EMBL" id="CP000968">
    <property type="protein sequence ID" value="ACB06865.1"/>
    <property type="molecule type" value="Genomic_DNA"/>
</dbReference>
<protein>
    <submittedName>
        <fullName evidence="4">Peptidase M28</fullName>
    </submittedName>
</protein>
<dbReference type="eggNOG" id="arCOG02960">
    <property type="taxonomic scope" value="Archaea"/>
</dbReference>
<feature type="domain" description="PA" evidence="2">
    <location>
        <begin position="125"/>
        <end position="217"/>
    </location>
</feature>
<dbReference type="InterPro" id="IPR039373">
    <property type="entry name" value="Peptidase_M28B"/>
</dbReference>
<dbReference type="InterPro" id="IPR007484">
    <property type="entry name" value="Peptidase_M28"/>
</dbReference>
<dbReference type="EnsemblBacteria" id="ACB06865">
    <property type="protein sequence ID" value="ACB06865"/>
    <property type="gene ID" value="Kcr_0105"/>
</dbReference>
<dbReference type="CDD" id="cd00538">
    <property type="entry name" value="PA"/>
    <property type="match status" value="1"/>
</dbReference>
<dbReference type="PANTHER" id="PTHR10404:SF46">
    <property type="entry name" value="VACUOLAR PROTEIN SORTING-ASSOCIATED PROTEIN 70"/>
    <property type="match status" value="1"/>
</dbReference>
<organism evidence="4 5">
    <name type="scientific">Korarchaeum cryptofilum (strain OPF8)</name>
    <dbReference type="NCBI Taxonomy" id="374847"/>
    <lineage>
        <taxon>Archaea</taxon>
        <taxon>Thermoproteota</taxon>
        <taxon>Candidatus Korarchaeia</taxon>
        <taxon>Candidatus Korarchaeales</taxon>
        <taxon>Candidatus Korarchaeaceae</taxon>
        <taxon>Candidatus Korarchaeum</taxon>
    </lineage>
</organism>
<dbReference type="SUPFAM" id="SSF52025">
    <property type="entry name" value="PA domain"/>
    <property type="match status" value="1"/>
</dbReference>
<dbReference type="PANTHER" id="PTHR10404">
    <property type="entry name" value="N-ACETYLATED-ALPHA-LINKED ACIDIC DIPEPTIDASE"/>
    <property type="match status" value="1"/>
</dbReference>
<dbReference type="GeneID" id="6093394"/>
<evidence type="ECO:0000313" key="5">
    <source>
        <dbReference type="Proteomes" id="UP000001686"/>
    </source>
</evidence>
<keyword evidence="1" id="KW-0472">Membrane</keyword>
<sequence length="719" mass="80448">MRAVTLALISLLLLSLLPASAEEEKVIGKIDIEYAKYIENKLTSIGSYKEPKFLGFRVAGTPEDLETANFIAEEMRKMGLVNVSLEPVPLDAWEFKGARLELSNGKVIIASSFGGVPGTGSEGISGEIVYVGDGTRGNYEGLNVSGKLVLAYWNPDISWFNMIAHEAMIHGAKGVILFNPPNGSYAQHPNALHSFDGLYSSDFIPMIVISKEDAQEIIEMLKSGPVEAKMVNLATLKRGTGWNTIGYIPGRRADEYILIAAHHDAWFYGAMDDTGAVAALLTLAKAIKESGYVPERTLVFMTHTAEEYGIVDAYHDWLIGAWWRITQAHPEWRKKAIAYINLEGMAIKGVPLGVDASPELSTFISEILDESKELLPYGRGELEDVYCWTEAWPYAAAGVPSINLDTFSPWFRQNLYHTQFDSPEIIDWDYLGKIVSLTAKILIRLDKSELLPYDFSARAAHLRENLNETRMKQLGAEPEELMKGVEELEKAFSEFKNLSKNASSDVIVKVNSKLREAAYIMLSELTALDPWDNTIYPHQQVESDALFLSSALDALKGGDVNEALSMIESVSINWYDSFYSYEVFKRELLHKSPNYERITWGGLGHLAPPIDLWKEYNSLREKSMANITNYDAEIRSIENHLKETKALYQERLRDIAKALSSASSLIREANSILKSTTTQKTEVREETVTPQEAISLIPAVLISILVIVILLVIYLRRRK</sequence>
<proteinExistence type="predicted"/>
<dbReference type="AlphaFoldDB" id="B1L7N8"/>
<dbReference type="InParanoid" id="B1L7N8"/>
<accession>B1L7N8</accession>
<dbReference type="KEGG" id="kcr:Kcr_0105"/>
<dbReference type="SUPFAM" id="SSF53187">
    <property type="entry name" value="Zn-dependent exopeptidases"/>
    <property type="match status" value="1"/>
</dbReference>
<dbReference type="Gene3D" id="3.40.630.10">
    <property type="entry name" value="Zn peptidases"/>
    <property type="match status" value="1"/>
</dbReference>
<dbReference type="OrthoDB" id="34215at2157"/>
<feature type="domain" description="Peptidase M28" evidence="3">
    <location>
        <begin position="243"/>
        <end position="440"/>
    </location>
</feature>
<evidence type="ECO:0000259" key="3">
    <source>
        <dbReference type="Pfam" id="PF04389"/>
    </source>
</evidence>
<reference evidence="4 5" key="1">
    <citation type="journal article" date="2008" name="Proc. Natl. Acad. Sci. U.S.A.">
        <title>A korarchaeal genome reveals new insights into the evolution of the Archaea.</title>
        <authorList>
            <person name="Elkins J.G."/>
            <person name="Podar M."/>
            <person name="Graham D.E."/>
            <person name="Makarova K.S."/>
            <person name="Wolf Y."/>
            <person name="Randau L."/>
            <person name="Hedlund B.P."/>
            <person name="Brochier-Armanet C."/>
            <person name="Kunin V."/>
            <person name="Anderson I."/>
            <person name="Lapidus A."/>
            <person name="Goltsman E."/>
            <person name="Barry K."/>
            <person name="Koonin E.V."/>
            <person name="Hugenholtz P."/>
            <person name="Kyrpides N."/>
            <person name="Wanner G."/>
            <person name="Richardson P."/>
            <person name="Keller M."/>
            <person name="Stetter K.O."/>
        </authorList>
    </citation>
    <scope>NUCLEOTIDE SEQUENCE [LARGE SCALE GENOMIC DNA]</scope>
    <source>
        <strain evidence="5">OPF8</strain>
    </source>
</reference>
<dbReference type="Pfam" id="PF04389">
    <property type="entry name" value="Peptidase_M28"/>
    <property type="match status" value="1"/>
</dbReference>